<evidence type="ECO:0000313" key="2">
    <source>
        <dbReference type="Proteomes" id="UP000593573"/>
    </source>
</evidence>
<dbReference type="AlphaFoldDB" id="A0A7J8W5J5"/>
<name>A0A7J8W5J5_9ROSI</name>
<reference evidence="1 2" key="1">
    <citation type="journal article" date="2019" name="Genome Biol. Evol.">
        <title>Insights into the evolution of the New World diploid cottons (Gossypium, subgenus Houzingenia) based on genome sequencing.</title>
        <authorList>
            <person name="Grover C.E."/>
            <person name="Arick M.A. 2nd"/>
            <person name="Thrash A."/>
            <person name="Conover J.L."/>
            <person name="Sanders W.S."/>
            <person name="Peterson D.G."/>
            <person name="Frelichowski J.E."/>
            <person name="Scheffler J.A."/>
            <person name="Scheffler B.E."/>
            <person name="Wendel J.F."/>
        </authorList>
    </citation>
    <scope>NUCLEOTIDE SEQUENCE [LARGE SCALE GENOMIC DNA]</scope>
    <source>
        <strain evidence="1">57</strain>
        <tissue evidence="1">Leaf</tissue>
    </source>
</reference>
<gene>
    <name evidence="1" type="ORF">Goklo_029547</name>
</gene>
<dbReference type="PANTHER" id="PTHR37708:SF2">
    <property type="entry name" value="HOMEOBOX HOX-B3-LIKE PROTEIN"/>
    <property type="match status" value="1"/>
</dbReference>
<dbReference type="Proteomes" id="UP000593573">
    <property type="component" value="Unassembled WGS sequence"/>
</dbReference>
<accession>A0A7J8W5J5</accession>
<evidence type="ECO:0000313" key="1">
    <source>
        <dbReference type="EMBL" id="MBA0670347.1"/>
    </source>
</evidence>
<dbReference type="OrthoDB" id="755797at2759"/>
<sequence>MGETSAPLRQTPEPNPTFLEFLFHDLGAVSLILLHNSGPGNPIPLRLTTESSIMERDTRYGAYTELRETKLRMKSGMMQ</sequence>
<comment type="caution">
    <text evidence="1">The sequence shown here is derived from an EMBL/GenBank/DDBJ whole genome shotgun (WGS) entry which is preliminary data.</text>
</comment>
<keyword evidence="2" id="KW-1185">Reference proteome</keyword>
<organism evidence="1 2">
    <name type="scientific">Gossypium klotzschianum</name>
    <dbReference type="NCBI Taxonomy" id="34286"/>
    <lineage>
        <taxon>Eukaryota</taxon>
        <taxon>Viridiplantae</taxon>
        <taxon>Streptophyta</taxon>
        <taxon>Embryophyta</taxon>
        <taxon>Tracheophyta</taxon>
        <taxon>Spermatophyta</taxon>
        <taxon>Magnoliopsida</taxon>
        <taxon>eudicotyledons</taxon>
        <taxon>Gunneridae</taxon>
        <taxon>Pentapetalae</taxon>
        <taxon>rosids</taxon>
        <taxon>malvids</taxon>
        <taxon>Malvales</taxon>
        <taxon>Malvaceae</taxon>
        <taxon>Malvoideae</taxon>
        <taxon>Gossypium</taxon>
    </lineage>
</organism>
<proteinExistence type="predicted"/>
<dbReference type="EMBL" id="JABFAB010236278">
    <property type="protein sequence ID" value="MBA0670347.1"/>
    <property type="molecule type" value="Genomic_DNA"/>
</dbReference>
<dbReference type="PANTHER" id="PTHR37708">
    <property type="entry name" value="HOMEOBOX HOX-B3-LIKE PROTEIN"/>
    <property type="match status" value="1"/>
</dbReference>
<protein>
    <submittedName>
        <fullName evidence="1">Uncharacterized protein</fullName>
    </submittedName>
</protein>